<dbReference type="InterPro" id="IPR005259">
    <property type="entry name" value="PriA"/>
</dbReference>
<keyword evidence="8 12" id="KW-0067">ATP-binding</keyword>
<evidence type="ECO:0000256" key="4">
    <source>
        <dbReference type="ARBA" id="ARBA00022741"/>
    </source>
</evidence>
<feature type="binding site" evidence="12">
    <location>
        <position position="562"/>
    </location>
    <ligand>
        <name>Zn(2+)</name>
        <dbReference type="ChEBI" id="CHEBI:29105"/>
        <label>1</label>
    </ligand>
</feature>
<evidence type="ECO:0000256" key="7">
    <source>
        <dbReference type="ARBA" id="ARBA00022833"/>
    </source>
</evidence>
<dbReference type="GO" id="GO:0006269">
    <property type="term" value="P:DNA replication, synthesis of primer"/>
    <property type="evidence" value="ECO:0007669"/>
    <property type="project" value="UniProtKB-KW"/>
</dbReference>
<reference evidence="15 16" key="1">
    <citation type="submission" date="2017-04" db="EMBL/GenBank/DDBJ databases">
        <title>Monoglobus pectinilyticus 14 draft genome.</title>
        <authorList>
            <person name="Kim C."/>
            <person name="Rosendale D.I."/>
            <person name="Kelly W.J."/>
            <person name="Tannock G.W."/>
            <person name="Patchett M.L."/>
            <person name="Jordens J.Z."/>
        </authorList>
    </citation>
    <scope>NUCLEOTIDE SEQUENCE [LARGE SCALE GENOMIC DNA]</scope>
    <source>
        <strain evidence="15 16">14</strain>
    </source>
</reference>
<dbReference type="KEGG" id="mpec:B9O19_02184"/>
<dbReference type="Gene3D" id="3.40.50.300">
    <property type="entry name" value="P-loop containing nucleotide triphosphate hydrolases"/>
    <property type="match status" value="2"/>
</dbReference>
<organism evidence="15 16">
    <name type="scientific">Monoglobus pectinilyticus</name>
    <dbReference type="NCBI Taxonomy" id="1981510"/>
    <lineage>
        <taxon>Bacteria</taxon>
        <taxon>Bacillati</taxon>
        <taxon>Bacillota</taxon>
        <taxon>Clostridia</taxon>
        <taxon>Monoglobales</taxon>
        <taxon>Monoglobaceae</taxon>
        <taxon>Monoglobus</taxon>
    </lineage>
</organism>
<keyword evidence="2 12" id="KW-0235">DNA replication</keyword>
<feature type="domain" description="Helicase C-terminal" evidence="14">
    <location>
        <begin position="552"/>
        <end position="706"/>
    </location>
</feature>
<evidence type="ECO:0000256" key="5">
    <source>
        <dbReference type="ARBA" id="ARBA00022801"/>
    </source>
</evidence>
<keyword evidence="7 12" id="KW-0862">Zinc</keyword>
<dbReference type="GO" id="GO:0003677">
    <property type="term" value="F:DNA binding"/>
    <property type="evidence" value="ECO:0007669"/>
    <property type="project" value="UniProtKB-UniRule"/>
</dbReference>
<dbReference type="GO" id="GO:0006310">
    <property type="term" value="P:DNA recombination"/>
    <property type="evidence" value="ECO:0007669"/>
    <property type="project" value="InterPro"/>
</dbReference>
<gene>
    <name evidence="12" type="primary">priA</name>
    <name evidence="15" type="ORF">B9O19_02184</name>
</gene>
<keyword evidence="1 12" id="KW-0639">Primosome</keyword>
<dbReference type="Pfam" id="PF18074">
    <property type="entry name" value="PriA_C"/>
    <property type="match status" value="1"/>
</dbReference>
<dbReference type="NCBIfam" id="NF004066">
    <property type="entry name" value="PRK05580.1-3"/>
    <property type="match status" value="1"/>
</dbReference>
<dbReference type="PANTHER" id="PTHR30580">
    <property type="entry name" value="PRIMOSOMAL PROTEIN N"/>
    <property type="match status" value="1"/>
</dbReference>
<dbReference type="PROSITE" id="PS51192">
    <property type="entry name" value="HELICASE_ATP_BIND_1"/>
    <property type="match status" value="1"/>
</dbReference>
<accession>A0A2K9P4Y8</accession>
<dbReference type="FunFam" id="3.40.50.300:FF:000489">
    <property type="entry name" value="Primosome assembly protein PriA"/>
    <property type="match status" value="1"/>
</dbReference>
<evidence type="ECO:0000256" key="11">
    <source>
        <dbReference type="ARBA" id="ARBA00048988"/>
    </source>
</evidence>
<dbReference type="GO" id="GO:0008270">
    <property type="term" value="F:zinc ion binding"/>
    <property type="evidence" value="ECO:0007669"/>
    <property type="project" value="UniProtKB-UniRule"/>
</dbReference>
<keyword evidence="16" id="KW-1185">Reference proteome</keyword>
<dbReference type="NCBIfam" id="TIGR00595">
    <property type="entry name" value="priA"/>
    <property type="match status" value="1"/>
</dbReference>
<name>A0A2K9P4Y8_9FIRM</name>
<evidence type="ECO:0000256" key="8">
    <source>
        <dbReference type="ARBA" id="ARBA00022840"/>
    </source>
</evidence>
<proteinExistence type="inferred from homology"/>
<evidence type="ECO:0000256" key="12">
    <source>
        <dbReference type="HAMAP-Rule" id="MF_00983"/>
    </source>
</evidence>
<dbReference type="GeneID" id="98063556"/>
<feature type="binding site" evidence="12">
    <location>
        <position position="528"/>
    </location>
    <ligand>
        <name>Zn(2+)</name>
        <dbReference type="ChEBI" id="CHEBI:29105"/>
        <label>2</label>
    </ligand>
</feature>
<dbReference type="SMART" id="SM00487">
    <property type="entry name" value="DEXDc"/>
    <property type="match status" value="1"/>
</dbReference>
<evidence type="ECO:0000256" key="3">
    <source>
        <dbReference type="ARBA" id="ARBA00022723"/>
    </source>
</evidence>
<feature type="binding site" evidence="12">
    <location>
        <position position="531"/>
    </location>
    <ligand>
        <name>Zn(2+)</name>
        <dbReference type="ChEBI" id="CHEBI:29105"/>
        <label>2</label>
    </ligand>
</feature>
<dbReference type="Gene3D" id="3.40.1440.60">
    <property type="entry name" value="PriA, 3(prime) DNA-binding domain"/>
    <property type="match status" value="1"/>
</dbReference>
<dbReference type="InterPro" id="IPR040498">
    <property type="entry name" value="PriA_CRR"/>
</dbReference>
<feature type="binding site" evidence="12">
    <location>
        <position position="559"/>
    </location>
    <ligand>
        <name>Zn(2+)</name>
        <dbReference type="ChEBI" id="CHEBI:29105"/>
        <label>1</label>
    </ligand>
</feature>
<dbReference type="EMBL" id="CP020991">
    <property type="protein sequence ID" value="AUO20326.1"/>
    <property type="molecule type" value="Genomic_DNA"/>
</dbReference>
<dbReference type="InterPro" id="IPR001650">
    <property type="entry name" value="Helicase_C-like"/>
</dbReference>
<dbReference type="SMART" id="SM00490">
    <property type="entry name" value="HELICc"/>
    <property type="match status" value="1"/>
</dbReference>
<keyword evidence="6 12" id="KW-0347">Helicase</keyword>
<dbReference type="GO" id="GO:1990077">
    <property type="term" value="C:primosome complex"/>
    <property type="evidence" value="ECO:0007669"/>
    <property type="project" value="UniProtKB-UniRule"/>
</dbReference>
<comment type="subunit">
    <text evidence="12">Component of the replication restart primosome.</text>
</comment>
<dbReference type="OrthoDB" id="9759544at2"/>
<comment type="similarity">
    <text evidence="12">Belongs to the helicase family. PriA subfamily.</text>
</comment>
<dbReference type="InterPro" id="IPR014001">
    <property type="entry name" value="Helicase_ATP-bd"/>
</dbReference>
<evidence type="ECO:0000259" key="14">
    <source>
        <dbReference type="PROSITE" id="PS51194"/>
    </source>
</evidence>
<evidence type="ECO:0000256" key="6">
    <source>
        <dbReference type="ARBA" id="ARBA00022806"/>
    </source>
</evidence>
<dbReference type="CDD" id="cd18804">
    <property type="entry name" value="SF2_C_priA"/>
    <property type="match status" value="1"/>
</dbReference>
<dbReference type="PROSITE" id="PS51194">
    <property type="entry name" value="HELICASE_CTER"/>
    <property type="match status" value="1"/>
</dbReference>
<dbReference type="EC" id="5.6.2.4" evidence="12"/>
<dbReference type="Pfam" id="PF00270">
    <property type="entry name" value="DEAD"/>
    <property type="match status" value="1"/>
</dbReference>
<dbReference type="GO" id="GO:0016887">
    <property type="term" value="F:ATP hydrolysis activity"/>
    <property type="evidence" value="ECO:0007669"/>
    <property type="project" value="RHEA"/>
</dbReference>
<dbReference type="InterPro" id="IPR011545">
    <property type="entry name" value="DEAD/DEAH_box_helicase_dom"/>
</dbReference>
<evidence type="ECO:0000313" key="15">
    <source>
        <dbReference type="EMBL" id="AUO20326.1"/>
    </source>
</evidence>
<dbReference type="Proteomes" id="UP000235589">
    <property type="component" value="Chromosome"/>
</dbReference>
<dbReference type="GO" id="GO:0005524">
    <property type="term" value="F:ATP binding"/>
    <property type="evidence" value="ECO:0007669"/>
    <property type="project" value="UniProtKB-UniRule"/>
</dbReference>
<dbReference type="GO" id="GO:0043138">
    <property type="term" value="F:3'-5' DNA helicase activity"/>
    <property type="evidence" value="ECO:0007669"/>
    <property type="project" value="UniProtKB-EC"/>
</dbReference>
<evidence type="ECO:0000256" key="2">
    <source>
        <dbReference type="ARBA" id="ARBA00022705"/>
    </source>
</evidence>
<dbReference type="AlphaFoldDB" id="A0A2K9P4Y8"/>
<dbReference type="GO" id="GO:0006270">
    <property type="term" value="P:DNA replication initiation"/>
    <property type="evidence" value="ECO:0007669"/>
    <property type="project" value="TreeGrafter"/>
</dbReference>
<evidence type="ECO:0000259" key="13">
    <source>
        <dbReference type="PROSITE" id="PS51192"/>
    </source>
</evidence>
<feature type="binding site" evidence="12">
    <location>
        <position position="522"/>
    </location>
    <ligand>
        <name>Zn(2+)</name>
        <dbReference type="ChEBI" id="CHEBI:29105"/>
        <label>1</label>
    </ligand>
</feature>
<dbReference type="RefSeq" id="WP_102366455.1">
    <property type="nucleotide sequence ID" value="NZ_CP020991.1"/>
</dbReference>
<feature type="binding site" evidence="12">
    <location>
        <position position="549"/>
    </location>
    <ligand>
        <name>Zn(2+)</name>
        <dbReference type="ChEBI" id="CHEBI:29105"/>
        <label>2</label>
    </ligand>
</feature>
<comment type="cofactor">
    <cofactor evidence="12">
        <name>Zn(2+)</name>
        <dbReference type="ChEBI" id="CHEBI:29105"/>
    </cofactor>
    <text evidence="12">Binds 2 zinc ions per subunit.</text>
</comment>
<dbReference type="HAMAP" id="MF_00983">
    <property type="entry name" value="PriA"/>
    <property type="match status" value="1"/>
</dbReference>
<protein>
    <recommendedName>
        <fullName evidence="12">Replication restart protein PriA</fullName>
    </recommendedName>
    <alternativeName>
        <fullName evidence="12">ATP-dependent DNA helicase PriA</fullName>
        <ecNumber evidence="12">5.6.2.4</ecNumber>
    </alternativeName>
    <alternativeName>
        <fullName evidence="12">DNA 3'-5' helicase PriA</fullName>
    </alternativeName>
</protein>
<dbReference type="Pfam" id="PF18319">
    <property type="entry name" value="Zn_ribbon_PriA"/>
    <property type="match status" value="1"/>
</dbReference>
<dbReference type="SUPFAM" id="SSF52540">
    <property type="entry name" value="P-loop containing nucleoside triphosphate hydrolases"/>
    <property type="match status" value="1"/>
</dbReference>
<evidence type="ECO:0000313" key="16">
    <source>
        <dbReference type="Proteomes" id="UP000235589"/>
    </source>
</evidence>
<keyword evidence="3 12" id="KW-0479">Metal-binding</keyword>
<feature type="domain" description="Helicase ATP-binding" evidence="13">
    <location>
        <begin position="289"/>
        <end position="455"/>
    </location>
</feature>
<feature type="binding site" evidence="12">
    <location>
        <position position="546"/>
    </location>
    <ligand>
        <name>Zn(2+)</name>
        <dbReference type="ChEBI" id="CHEBI:29105"/>
        <label>2</label>
    </ligand>
</feature>
<evidence type="ECO:0000256" key="9">
    <source>
        <dbReference type="ARBA" id="ARBA00023125"/>
    </source>
</evidence>
<dbReference type="Pfam" id="PF00271">
    <property type="entry name" value="Helicase_C"/>
    <property type="match status" value="1"/>
</dbReference>
<keyword evidence="10 12" id="KW-0413">Isomerase</keyword>
<dbReference type="InterPro" id="IPR042115">
    <property type="entry name" value="PriA_3primeBD_sf"/>
</dbReference>
<evidence type="ECO:0000256" key="10">
    <source>
        <dbReference type="ARBA" id="ARBA00023235"/>
    </source>
</evidence>
<dbReference type="Pfam" id="PF17764">
    <property type="entry name" value="PriA_3primeBD"/>
    <property type="match status" value="1"/>
</dbReference>
<keyword evidence="9 12" id="KW-0238">DNA-binding</keyword>
<comment type="catalytic activity">
    <reaction evidence="11 12">
        <text>ATP + H2O = ADP + phosphate + H(+)</text>
        <dbReference type="Rhea" id="RHEA:13065"/>
        <dbReference type="ChEBI" id="CHEBI:15377"/>
        <dbReference type="ChEBI" id="CHEBI:15378"/>
        <dbReference type="ChEBI" id="CHEBI:30616"/>
        <dbReference type="ChEBI" id="CHEBI:43474"/>
        <dbReference type="ChEBI" id="CHEBI:456216"/>
        <dbReference type="EC" id="5.6.2.4"/>
    </reaction>
</comment>
<comment type="catalytic activity">
    <reaction evidence="12">
        <text>Couples ATP hydrolysis with the unwinding of duplex DNA by translocating in the 3'-5' direction.</text>
        <dbReference type="EC" id="5.6.2.4"/>
    </reaction>
</comment>
<keyword evidence="5 12" id="KW-0378">Hydrolase</keyword>
<dbReference type="CDD" id="cd17929">
    <property type="entry name" value="DEXHc_priA"/>
    <property type="match status" value="1"/>
</dbReference>
<comment type="function">
    <text evidence="12">Initiates the restart of stalled replication forks, which reloads the replicative helicase on sites other than the origin of replication. Recognizes and binds to abandoned replication forks and remodels them to uncover a helicase loading site. Promotes assembly of the primosome at these replication forks.</text>
</comment>
<dbReference type="GO" id="GO:0006302">
    <property type="term" value="P:double-strand break repair"/>
    <property type="evidence" value="ECO:0007669"/>
    <property type="project" value="InterPro"/>
</dbReference>
<keyword evidence="4 12" id="KW-0547">Nucleotide-binding</keyword>
<dbReference type="InterPro" id="IPR041222">
    <property type="entry name" value="PriA_3primeBD"/>
</dbReference>
<dbReference type="InterPro" id="IPR027417">
    <property type="entry name" value="P-loop_NTPase"/>
</dbReference>
<dbReference type="PANTHER" id="PTHR30580:SF0">
    <property type="entry name" value="PRIMOSOMAL PROTEIN N"/>
    <property type="match status" value="1"/>
</dbReference>
<feature type="binding site" evidence="12">
    <location>
        <position position="519"/>
    </location>
    <ligand>
        <name>Zn(2+)</name>
        <dbReference type="ChEBI" id="CHEBI:29105"/>
        <label>1</label>
    </ligand>
</feature>
<sequence>MIVQVALISPKHIIDRSFDYIVPKELEDAVKVGIRVLVPFGLYNNSVEGLIVGISQSSQFTRLKRIKSVVDTKPVCSKELLSLCVWMQNRYLCPFYSAFKLIVPPKMKTVIRRWVSLQNADTAGISEFQKKIVDILTQNDGIMEYDHLGELVSSPAYHRSLNSLADKKVISISEKISDSIRELTIRIVKLKISSDEAYAAADELFKKHAHVQGNMLLALADSEKLTTSEIIALSDGNYSSLAALTEKGFVEIYSEKKVREVYDESDYIVTNEYEPTDEQKPIIDYIDNLLDENKHEKILIRGVTGSGKTEIFLQTIRKCIEDGKRAIMLVPEISLTPQMVERFVSRFGKRVAVIHSGLSYGERFDQWNKIKNNEVDVVVGARSAIFAPLENIGMIILDEEHENSYKSEINPRYHAREVAEYRASANGAPLILASATPSVDSFYHAKTLGDYKLFEMNNRYNDNSLPSVEIVDMRSEIFNYHNMSPISNRLEFEIRKNLEKNEKTILFLNRRGYNTFVSCRQCGYVMECKNCSIPLTYHMNSDSLVCHYCGYSIRNVSVCPECGSKHIKFFGTGTQKIEDELKRLFPEAKILRMDRDTTSTKGSHEAILNKFKNGEADILLGTQMVTKGLDFSDVTLVGVLAADSSLGVDDFRANERTFSLLTQVCGRAGRGDIPGRAVVQTYQPKNSTIEFAKTHDYIGFYENEIKFRKRLNYPPFCDIISILVQGKTEDIVKSEISSVFEFVKNSDDNHNNIIKLAHPMPAPIQRIKGDYRYRILIKVRDADLSLDILHEINNTHIQKNKNTTMIIDINPINMS</sequence>
<evidence type="ECO:0000256" key="1">
    <source>
        <dbReference type="ARBA" id="ARBA00022515"/>
    </source>
</evidence>
<dbReference type="InterPro" id="IPR041236">
    <property type="entry name" value="PriA_C"/>
</dbReference>